<dbReference type="EMBL" id="BK014952">
    <property type="protein sequence ID" value="DAD84119.1"/>
    <property type="molecule type" value="Genomic_DNA"/>
</dbReference>
<evidence type="ECO:0000313" key="1">
    <source>
        <dbReference type="EMBL" id="DAD84119.1"/>
    </source>
</evidence>
<proteinExistence type="predicted"/>
<organism evidence="1">
    <name type="scientific">Podoviridae sp. ctoqT5</name>
    <dbReference type="NCBI Taxonomy" id="2826577"/>
    <lineage>
        <taxon>Viruses</taxon>
        <taxon>Duplodnaviria</taxon>
        <taxon>Heunggongvirae</taxon>
        <taxon>Uroviricota</taxon>
        <taxon>Caudoviricetes</taxon>
    </lineage>
</organism>
<accession>A0A8S5MPY7</accession>
<sequence length="43" mass="4967">MHRRLTRGYPSYTDTLNLVTLECLFVANTEPPMQGIWKGRKDG</sequence>
<protein>
    <submittedName>
        <fullName evidence="1">Uncharacterized protein</fullName>
    </submittedName>
</protein>
<name>A0A8S5MPY7_9CAUD</name>
<reference evidence="1" key="1">
    <citation type="journal article" date="2021" name="Proc. Natl. Acad. Sci. U.S.A.">
        <title>A Catalog of Tens of Thousands of Viruses from Human Metagenomes Reveals Hidden Associations with Chronic Diseases.</title>
        <authorList>
            <person name="Tisza M.J."/>
            <person name="Buck C.B."/>
        </authorList>
    </citation>
    <scope>NUCLEOTIDE SEQUENCE</scope>
    <source>
        <strain evidence="1">CtoqT5</strain>
    </source>
</reference>